<evidence type="ECO:0000256" key="1">
    <source>
        <dbReference type="SAM" id="MobiDB-lite"/>
    </source>
</evidence>
<gene>
    <name evidence="2" type="ORF">K469DRAFT_660813</name>
</gene>
<feature type="compositionally biased region" description="Polar residues" evidence="1">
    <location>
        <begin position="1"/>
        <end position="13"/>
    </location>
</feature>
<keyword evidence="3" id="KW-1185">Reference proteome</keyword>
<evidence type="ECO:0000313" key="2">
    <source>
        <dbReference type="EMBL" id="KAF2188216.1"/>
    </source>
</evidence>
<organism evidence="2 3">
    <name type="scientific">Zopfia rhizophila CBS 207.26</name>
    <dbReference type="NCBI Taxonomy" id="1314779"/>
    <lineage>
        <taxon>Eukaryota</taxon>
        <taxon>Fungi</taxon>
        <taxon>Dikarya</taxon>
        <taxon>Ascomycota</taxon>
        <taxon>Pezizomycotina</taxon>
        <taxon>Dothideomycetes</taxon>
        <taxon>Dothideomycetes incertae sedis</taxon>
        <taxon>Zopfiaceae</taxon>
        <taxon>Zopfia</taxon>
    </lineage>
</organism>
<name>A0A6A6EEB8_9PEZI</name>
<evidence type="ECO:0000313" key="3">
    <source>
        <dbReference type="Proteomes" id="UP000800200"/>
    </source>
</evidence>
<dbReference type="EMBL" id="ML994624">
    <property type="protein sequence ID" value="KAF2188216.1"/>
    <property type="molecule type" value="Genomic_DNA"/>
</dbReference>
<reference evidence="2" key="1">
    <citation type="journal article" date="2020" name="Stud. Mycol.">
        <title>101 Dothideomycetes genomes: a test case for predicting lifestyles and emergence of pathogens.</title>
        <authorList>
            <person name="Haridas S."/>
            <person name="Albert R."/>
            <person name="Binder M."/>
            <person name="Bloem J."/>
            <person name="Labutti K."/>
            <person name="Salamov A."/>
            <person name="Andreopoulos B."/>
            <person name="Baker S."/>
            <person name="Barry K."/>
            <person name="Bills G."/>
            <person name="Bluhm B."/>
            <person name="Cannon C."/>
            <person name="Castanera R."/>
            <person name="Culley D."/>
            <person name="Daum C."/>
            <person name="Ezra D."/>
            <person name="Gonzalez J."/>
            <person name="Henrissat B."/>
            <person name="Kuo A."/>
            <person name="Liang C."/>
            <person name="Lipzen A."/>
            <person name="Lutzoni F."/>
            <person name="Magnuson J."/>
            <person name="Mondo S."/>
            <person name="Nolan M."/>
            <person name="Ohm R."/>
            <person name="Pangilinan J."/>
            <person name="Park H.-J."/>
            <person name="Ramirez L."/>
            <person name="Alfaro M."/>
            <person name="Sun H."/>
            <person name="Tritt A."/>
            <person name="Yoshinaga Y."/>
            <person name="Zwiers L.-H."/>
            <person name="Turgeon B."/>
            <person name="Goodwin S."/>
            <person name="Spatafora J."/>
            <person name="Crous P."/>
            <person name="Grigoriev I."/>
        </authorList>
    </citation>
    <scope>NUCLEOTIDE SEQUENCE</scope>
    <source>
        <strain evidence="2">CBS 207.26</strain>
    </source>
</reference>
<protein>
    <recommendedName>
        <fullName evidence="4">F-box domain-containing protein</fullName>
    </recommendedName>
</protein>
<dbReference type="AlphaFoldDB" id="A0A6A6EEB8"/>
<feature type="region of interest" description="Disordered" evidence="1">
    <location>
        <begin position="1"/>
        <end position="27"/>
    </location>
</feature>
<accession>A0A6A6EEB8</accession>
<feature type="region of interest" description="Disordered" evidence="1">
    <location>
        <begin position="52"/>
        <end position="73"/>
    </location>
</feature>
<sequence length="324" mass="36158">MQLQRRYSVTGQTPADHLGGMKSPKPQVLDTSVQTTTCGLCEPGAHNYAVRTSSKRSATQLPSPSTPSSQELPTKIARLGLEHDDMEIDTCSDSLPEEISIPQALSPLLPRSTELRPTLLTLPPEIRHQIYLLLGDLILPYPLIYCLSTFPNKKQHPLASVSRLIRSEALAIFYGYNMWIIKLEYKIMYDAFKDWIERLGDGAGCLRMVTIAVRGACFKPRTYHSSSINANWALANVGAAGVVIEEYHPPDGDASFRIDLSEKFAGGKVEVVRNDGTWEAGESARVCLQGLVWPLWEKRGQGLLTGKDWTDMVDQFLTYTGWWF</sequence>
<proteinExistence type="predicted"/>
<dbReference type="OrthoDB" id="62952at2759"/>
<evidence type="ECO:0008006" key="4">
    <source>
        <dbReference type="Google" id="ProtNLM"/>
    </source>
</evidence>
<dbReference type="Proteomes" id="UP000800200">
    <property type="component" value="Unassembled WGS sequence"/>
</dbReference>
<feature type="compositionally biased region" description="Low complexity" evidence="1">
    <location>
        <begin position="59"/>
        <end position="73"/>
    </location>
</feature>